<dbReference type="PROSITE" id="PS50088">
    <property type="entry name" value="ANK_REPEAT"/>
    <property type="match status" value="2"/>
</dbReference>
<reference evidence="4" key="1">
    <citation type="submission" date="2025-08" db="UniProtKB">
        <authorList>
            <consortium name="Ensembl"/>
        </authorList>
    </citation>
    <scope>IDENTIFICATION</scope>
</reference>
<feature type="repeat" description="ANK" evidence="3">
    <location>
        <begin position="38"/>
        <end position="70"/>
    </location>
</feature>
<keyword evidence="5" id="KW-1185">Reference proteome</keyword>
<sequence>LETHPIIQCIIDNDLEELQKLLQDNSIDQVYPCKKWNDDITPLIAAVINHKRNICTYLLQRGANPDVPSQNGFTPLHYVSLSKAPLRFVKKLLEAKAHLNVCYLQQPLTPLHTAAIKDREDVLKELIDAGALVTLFPINYPESSTHNKQLSQMIHVLLNSSNKHGENSLWLKLPQPVIILKINIFSFTKRSGNISTL</sequence>
<dbReference type="Pfam" id="PF12796">
    <property type="entry name" value="Ank_2"/>
    <property type="match status" value="1"/>
</dbReference>
<reference evidence="4" key="2">
    <citation type="submission" date="2025-09" db="UniProtKB">
        <authorList>
            <consortium name="Ensembl"/>
        </authorList>
    </citation>
    <scope>IDENTIFICATION</scope>
</reference>
<dbReference type="Proteomes" id="UP000261660">
    <property type="component" value="Unplaced"/>
</dbReference>
<dbReference type="PROSITE" id="PS50297">
    <property type="entry name" value="ANK_REP_REGION"/>
    <property type="match status" value="1"/>
</dbReference>
<organism evidence="4 5">
    <name type="scientific">Labrus bergylta</name>
    <name type="common">ballan wrasse</name>
    <dbReference type="NCBI Taxonomy" id="56723"/>
    <lineage>
        <taxon>Eukaryota</taxon>
        <taxon>Metazoa</taxon>
        <taxon>Chordata</taxon>
        <taxon>Craniata</taxon>
        <taxon>Vertebrata</taxon>
        <taxon>Euteleostomi</taxon>
        <taxon>Actinopterygii</taxon>
        <taxon>Neopterygii</taxon>
        <taxon>Teleostei</taxon>
        <taxon>Neoteleostei</taxon>
        <taxon>Acanthomorphata</taxon>
        <taxon>Eupercaria</taxon>
        <taxon>Labriformes</taxon>
        <taxon>Labridae</taxon>
        <taxon>Labrus</taxon>
    </lineage>
</organism>
<dbReference type="GeneTree" id="ENSGT00650000094787"/>
<dbReference type="AlphaFoldDB" id="A0A3Q3G4D8"/>
<evidence type="ECO:0000256" key="3">
    <source>
        <dbReference type="PROSITE-ProRule" id="PRU00023"/>
    </source>
</evidence>
<dbReference type="SMART" id="SM00248">
    <property type="entry name" value="ANK"/>
    <property type="match status" value="3"/>
</dbReference>
<proteinExistence type="predicted"/>
<evidence type="ECO:0000313" key="4">
    <source>
        <dbReference type="Ensembl" id="ENSLBEP00000025883.1"/>
    </source>
</evidence>
<dbReference type="PANTHER" id="PTHR24171">
    <property type="entry name" value="ANKYRIN REPEAT DOMAIN-CONTAINING PROTEIN 39-RELATED"/>
    <property type="match status" value="1"/>
</dbReference>
<evidence type="ECO:0000313" key="5">
    <source>
        <dbReference type="Proteomes" id="UP000261660"/>
    </source>
</evidence>
<dbReference type="Gene3D" id="1.25.40.20">
    <property type="entry name" value="Ankyrin repeat-containing domain"/>
    <property type="match status" value="1"/>
</dbReference>
<dbReference type="InterPro" id="IPR002110">
    <property type="entry name" value="Ankyrin_rpt"/>
</dbReference>
<evidence type="ECO:0000256" key="1">
    <source>
        <dbReference type="ARBA" id="ARBA00022737"/>
    </source>
</evidence>
<name>A0A3Q3G4D8_9LABR</name>
<keyword evidence="2 3" id="KW-0040">ANK repeat</keyword>
<dbReference type="InParanoid" id="A0A3Q3G4D8"/>
<accession>A0A3Q3G4D8</accession>
<dbReference type="InterPro" id="IPR036770">
    <property type="entry name" value="Ankyrin_rpt-contain_sf"/>
</dbReference>
<dbReference type="STRING" id="56723.ENSLBEP00000025883"/>
<keyword evidence="1" id="KW-0677">Repeat</keyword>
<protein>
    <submittedName>
        <fullName evidence="4">Uncharacterized protein</fullName>
    </submittedName>
</protein>
<evidence type="ECO:0000256" key="2">
    <source>
        <dbReference type="ARBA" id="ARBA00023043"/>
    </source>
</evidence>
<feature type="repeat" description="ANK" evidence="3">
    <location>
        <begin position="106"/>
        <end position="131"/>
    </location>
</feature>
<dbReference type="Ensembl" id="ENSLBET00000027174.1">
    <property type="protein sequence ID" value="ENSLBEP00000025883.1"/>
    <property type="gene ID" value="ENSLBEG00000019730.1"/>
</dbReference>
<dbReference type="SUPFAM" id="SSF48403">
    <property type="entry name" value="Ankyrin repeat"/>
    <property type="match status" value="1"/>
</dbReference>
<dbReference type="Pfam" id="PF00023">
    <property type="entry name" value="Ank"/>
    <property type="match status" value="1"/>
</dbReference>